<dbReference type="EMBL" id="JACMSC010000001">
    <property type="protein sequence ID" value="KAG6536702.1"/>
    <property type="molecule type" value="Genomic_DNA"/>
</dbReference>
<name>A0A8J5M8W4_ZINOF</name>
<organism evidence="3 4">
    <name type="scientific">Zingiber officinale</name>
    <name type="common">Ginger</name>
    <name type="synonym">Amomum zingiber</name>
    <dbReference type="NCBI Taxonomy" id="94328"/>
    <lineage>
        <taxon>Eukaryota</taxon>
        <taxon>Viridiplantae</taxon>
        <taxon>Streptophyta</taxon>
        <taxon>Embryophyta</taxon>
        <taxon>Tracheophyta</taxon>
        <taxon>Spermatophyta</taxon>
        <taxon>Magnoliopsida</taxon>
        <taxon>Liliopsida</taxon>
        <taxon>Zingiberales</taxon>
        <taxon>Zingiberaceae</taxon>
        <taxon>Zingiber</taxon>
    </lineage>
</organism>
<keyword evidence="4" id="KW-1185">Reference proteome</keyword>
<keyword evidence="1" id="KW-0812">Transmembrane</keyword>
<dbReference type="GO" id="GO:0009507">
    <property type="term" value="C:chloroplast"/>
    <property type="evidence" value="ECO:0007669"/>
    <property type="project" value="UniProtKB-ARBA"/>
</dbReference>
<feature type="domain" description="AMP-activated protein kinase glycogen-binding" evidence="2">
    <location>
        <begin position="487"/>
        <end position="590"/>
    </location>
</feature>
<dbReference type="PANTHER" id="PTHR47434:SF1">
    <property type="entry name" value="PROTEIN PTST HOMOLOG 2, CHLOROPLASTIC"/>
    <property type="match status" value="1"/>
</dbReference>
<evidence type="ECO:0000256" key="1">
    <source>
        <dbReference type="SAM" id="Phobius"/>
    </source>
</evidence>
<dbReference type="AlphaFoldDB" id="A0A8J5M8W4"/>
<evidence type="ECO:0000313" key="3">
    <source>
        <dbReference type="EMBL" id="KAG6536702.1"/>
    </source>
</evidence>
<evidence type="ECO:0000259" key="2">
    <source>
        <dbReference type="Pfam" id="PF16561"/>
    </source>
</evidence>
<gene>
    <name evidence="3" type="ORF">ZIOFF_001762</name>
</gene>
<reference evidence="3 4" key="1">
    <citation type="submission" date="2020-08" db="EMBL/GenBank/DDBJ databases">
        <title>Plant Genome Project.</title>
        <authorList>
            <person name="Zhang R.-G."/>
        </authorList>
    </citation>
    <scope>NUCLEOTIDE SEQUENCE [LARGE SCALE GENOMIC DNA]</scope>
    <source>
        <tissue evidence="3">Rhizome</tissue>
    </source>
</reference>
<dbReference type="PANTHER" id="PTHR47434">
    <property type="entry name" value="PROTEIN PTST HOMOLOG 3, CHLOROPLASTIC"/>
    <property type="match status" value="1"/>
</dbReference>
<evidence type="ECO:0000313" key="4">
    <source>
        <dbReference type="Proteomes" id="UP000734854"/>
    </source>
</evidence>
<feature type="transmembrane region" description="Helical" evidence="1">
    <location>
        <begin position="515"/>
        <end position="535"/>
    </location>
</feature>
<protein>
    <recommendedName>
        <fullName evidence="2">AMP-activated protein kinase glycogen-binding domain-containing protein</fullName>
    </recommendedName>
</protein>
<keyword evidence="1" id="KW-1133">Transmembrane helix</keyword>
<comment type="caution">
    <text evidence="3">The sequence shown here is derived from an EMBL/GenBank/DDBJ whole genome shotgun (WGS) entry which is preliminary data.</text>
</comment>
<dbReference type="Proteomes" id="UP000734854">
    <property type="component" value="Unassembled WGS sequence"/>
</dbReference>
<dbReference type="Pfam" id="PF16561">
    <property type="entry name" value="AMPK1_CBM"/>
    <property type="match status" value="1"/>
</dbReference>
<accession>A0A8J5M8W4</accession>
<dbReference type="InterPro" id="IPR014756">
    <property type="entry name" value="Ig_E-set"/>
</dbReference>
<sequence length="591" mass="67021">MSSFFRSLPKPRFGLQLHPKIDSLAGFDRFRRCASFAPVAEIASDRIKSFALFDTSTTRFCSRSKRRKNIFHKAFAEQEVDEFEIRKRSMDVEAEIYEFMQNSAKPRVFPTKQELIAAGRADLVDYVMALGGWLTFGWDINDNEVDDRLQSAGRVELEDGKVRPERATVTVLPANDEAAEDGRVYQERASNDSLMIAHIGSDGSEYCSSAPSSSGRSLETEDWEASGVEGILHRLEKERNLSFVTSRKVVNGQDSCRKSMVDRDEKKLVADKLNIQSNGGNTISESSECETCISQNDHINEVETKFKDVNGTKGAFPDTWRSWSLQRAHFSLTDFEAGEIVPNDDGRLSEDHPLDVEFSNKKFLLQEQNSTSYNQTDEKVVNESKIHSPLHLEVDLYSAAHILQARVDDATSQKQNSLYEQHILSDALEFQETEIIKARNMLKSIQAKSKVLHGKLSLEIREAQKILEMKQSKITVVKQPLSLLRATYIIWPNSASEVLLAGSFDGWTSQVKFTFGFQLSIIFLVTVNLTIWTGYTQRKMERSNSDTFSLQLKLYPGRFEIKFIVDGVWRVDPLRPTVNNNGHTNNLLVIE</sequence>
<dbReference type="InterPro" id="IPR013783">
    <property type="entry name" value="Ig-like_fold"/>
</dbReference>
<keyword evidence="1" id="KW-0472">Membrane</keyword>
<proteinExistence type="predicted"/>
<dbReference type="SUPFAM" id="SSF81296">
    <property type="entry name" value="E set domains"/>
    <property type="match status" value="1"/>
</dbReference>
<dbReference type="Gene3D" id="2.60.40.10">
    <property type="entry name" value="Immunoglobulins"/>
    <property type="match status" value="1"/>
</dbReference>
<dbReference type="CDD" id="cd02859">
    <property type="entry name" value="E_set_AMPKbeta_like_N"/>
    <property type="match status" value="1"/>
</dbReference>
<dbReference type="InterPro" id="IPR032640">
    <property type="entry name" value="AMPK1_CBM"/>
</dbReference>